<gene>
    <name evidence="1" type="ORF">J2S73_004290</name>
</gene>
<dbReference type="Proteomes" id="UP001229244">
    <property type="component" value="Unassembled WGS sequence"/>
</dbReference>
<dbReference type="EMBL" id="JAUSUL010000009">
    <property type="protein sequence ID" value="MDQ0317803.1"/>
    <property type="molecule type" value="Genomic_DNA"/>
</dbReference>
<sequence>MHLTDQEFDVLAALARLHNDHGEYIAADTLAGTVSGSDRRVVANVLHGLSDKQCVEFDDQDRVTITEAGAAALKAI</sequence>
<evidence type="ECO:0000313" key="1">
    <source>
        <dbReference type="EMBL" id="MDQ0317803.1"/>
    </source>
</evidence>
<reference evidence="1" key="1">
    <citation type="submission" date="2023-07" db="EMBL/GenBank/DDBJ databases">
        <title>Genomic Encyclopedia of Type Strains, Phase IV (KMG-IV): sequencing the most valuable type-strain genomes for metagenomic binning, comparative biology and taxonomic classification.</title>
        <authorList>
            <person name="Goeker M."/>
        </authorList>
    </citation>
    <scope>NUCLEOTIDE SEQUENCE</scope>
    <source>
        <strain evidence="1">DSM 21202</strain>
    </source>
</reference>
<organism evidence="1 2">
    <name type="scientific">Amorphus orientalis</name>
    <dbReference type="NCBI Taxonomy" id="649198"/>
    <lineage>
        <taxon>Bacteria</taxon>
        <taxon>Pseudomonadati</taxon>
        <taxon>Pseudomonadota</taxon>
        <taxon>Alphaproteobacteria</taxon>
        <taxon>Hyphomicrobiales</taxon>
        <taxon>Amorphaceae</taxon>
        <taxon>Amorphus</taxon>
    </lineage>
</organism>
<dbReference type="RefSeq" id="WP_306887729.1">
    <property type="nucleotide sequence ID" value="NZ_JAUSUL010000009.1"/>
</dbReference>
<name>A0AAE4AUT6_9HYPH</name>
<comment type="caution">
    <text evidence="1">The sequence shown here is derived from an EMBL/GenBank/DDBJ whole genome shotgun (WGS) entry which is preliminary data.</text>
</comment>
<protein>
    <submittedName>
        <fullName evidence="1">Mn-dependent DtxR family transcriptional regulator</fullName>
    </submittedName>
</protein>
<proteinExistence type="predicted"/>
<accession>A0AAE4AUT6</accession>
<evidence type="ECO:0000313" key="2">
    <source>
        <dbReference type="Proteomes" id="UP001229244"/>
    </source>
</evidence>
<keyword evidence="2" id="KW-1185">Reference proteome</keyword>
<dbReference type="AlphaFoldDB" id="A0AAE4AUT6"/>